<protein>
    <submittedName>
        <fullName evidence="3">DedA family protein</fullName>
    </submittedName>
</protein>
<evidence type="ECO:0000313" key="3">
    <source>
        <dbReference type="EMBL" id="EMJ5134533.1"/>
    </source>
</evidence>
<keyword evidence="1" id="KW-0472">Membrane</keyword>
<feature type="transmembrane region" description="Helical" evidence="1">
    <location>
        <begin position="159"/>
        <end position="176"/>
    </location>
</feature>
<feature type="transmembrane region" description="Helical" evidence="1">
    <location>
        <begin position="12"/>
        <end position="36"/>
    </location>
</feature>
<dbReference type="PANTHER" id="PTHR42709:SF2">
    <property type="entry name" value="INNER MEMBRANE PROTEIN YOHD"/>
    <property type="match status" value="1"/>
</dbReference>
<keyword evidence="1" id="KW-0812">Transmembrane</keyword>
<dbReference type="AlphaFoldDB" id="A0AAI9DCE7"/>
<evidence type="ECO:0000256" key="1">
    <source>
        <dbReference type="SAM" id="Phobius"/>
    </source>
</evidence>
<evidence type="ECO:0000259" key="2">
    <source>
        <dbReference type="Pfam" id="PF09335"/>
    </source>
</evidence>
<proteinExistence type="predicted"/>
<dbReference type="RefSeq" id="WP_140178503.1">
    <property type="nucleotide sequence ID" value="NZ_CANMXG010000001.1"/>
</dbReference>
<feature type="domain" description="VTT" evidence="2">
    <location>
        <begin position="30"/>
        <end position="145"/>
    </location>
</feature>
<gene>
    <name evidence="3" type="ORF">RG298_002269</name>
</gene>
<dbReference type="EMBL" id="ABMABF030000006">
    <property type="protein sequence ID" value="EMJ5134533.1"/>
    <property type="molecule type" value="Genomic_DNA"/>
</dbReference>
<organism evidence="3">
    <name type="scientific">Providencia stuartii</name>
    <dbReference type="NCBI Taxonomy" id="588"/>
    <lineage>
        <taxon>Bacteria</taxon>
        <taxon>Pseudomonadati</taxon>
        <taxon>Pseudomonadota</taxon>
        <taxon>Gammaproteobacteria</taxon>
        <taxon>Enterobacterales</taxon>
        <taxon>Morganellaceae</taxon>
        <taxon>Providencia</taxon>
    </lineage>
</organism>
<dbReference type="Pfam" id="PF09335">
    <property type="entry name" value="VTT_dom"/>
    <property type="match status" value="1"/>
</dbReference>
<dbReference type="PANTHER" id="PTHR42709">
    <property type="entry name" value="ALKALINE PHOSPHATASE LIKE PROTEIN"/>
    <property type="match status" value="1"/>
</dbReference>
<accession>A0AAI9DCE7</accession>
<name>A0AAI9DCE7_PROST</name>
<feature type="transmembrane region" description="Helical" evidence="1">
    <location>
        <begin position="42"/>
        <end position="68"/>
    </location>
</feature>
<comment type="caution">
    <text evidence="3">The sequence shown here is derived from an EMBL/GenBank/DDBJ whole genome shotgun (WGS) entry which is preliminary data.</text>
</comment>
<dbReference type="GO" id="GO:0005886">
    <property type="term" value="C:plasma membrane"/>
    <property type="evidence" value="ECO:0007669"/>
    <property type="project" value="TreeGrafter"/>
</dbReference>
<keyword evidence="1" id="KW-1133">Transmembrane helix</keyword>
<dbReference type="InterPro" id="IPR051311">
    <property type="entry name" value="DedA_domain"/>
</dbReference>
<feature type="transmembrane region" description="Helical" evidence="1">
    <location>
        <begin position="125"/>
        <end position="147"/>
    </location>
</feature>
<dbReference type="InterPro" id="IPR032816">
    <property type="entry name" value="VTT_dom"/>
</dbReference>
<reference evidence="3" key="1">
    <citation type="submission" date="2024-02" db="EMBL/GenBank/DDBJ databases">
        <authorList>
            <consortium name="Clinical and Environmental Microbiology Branch: Whole genome sequencing antimicrobial resistance pathogens in the healthcare setting"/>
        </authorList>
    </citation>
    <scope>NUCLEOTIDE SEQUENCE</scope>
    <source>
        <strain evidence="3">2021GO-0154</strain>
    </source>
</reference>
<sequence>MTAEFTNWITEYGYWATFFGAMIEGETAAFLSGVAAHNQLLYYPWVMLFAALGGIVSDNVLFYVGYFAGSRILPKFHRHQKKINRVQQLIRQHESFIIIAIRFAYGLRTVGPIIIGASKVNPFKFFILNILGGALWGVIIVSCGYFISSAILALPIHSSLTWFLLIIIAVVLFIFLRRQWKK</sequence>